<accession>U4Q3W7</accession>
<dbReference type="HOGENOM" id="CLU_2047853_0_0_5"/>
<protein>
    <submittedName>
        <fullName evidence="1">Uncharacterized protein</fullName>
    </submittedName>
</protein>
<name>U4Q3W7_9HYPH</name>
<organism evidence="1 2">
    <name type="scientific">Agrobacterium pusense</name>
    <dbReference type="NCBI Taxonomy" id="648995"/>
    <lineage>
        <taxon>Bacteria</taxon>
        <taxon>Pseudomonadati</taxon>
        <taxon>Pseudomonadota</taxon>
        <taxon>Alphaproteobacteria</taxon>
        <taxon>Hyphomicrobiales</taxon>
        <taxon>Rhizobiaceae</taxon>
        <taxon>Rhizobium/Agrobacterium group</taxon>
        <taxon>Agrobacterium</taxon>
    </lineage>
</organism>
<gene>
    <name evidence="1" type="ORF">BN877_p0217</name>
</gene>
<dbReference type="Proteomes" id="UP000016944">
    <property type="component" value="Plasmid IRBL74_p"/>
</dbReference>
<dbReference type="KEGG" id="rir:BN877_p0217"/>
<evidence type="ECO:0000313" key="2">
    <source>
        <dbReference type="Proteomes" id="UP000016944"/>
    </source>
</evidence>
<keyword evidence="1" id="KW-0614">Plasmid</keyword>
<dbReference type="AlphaFoldDB" id="U4Q3W7"/>
<geneLocation type="plasmid" evidence="1 2">
    <name>IRBL74_p</name>
</geneLocation>
<evidence type="ECO:0000313" key="1">
    <source>
        <dbReference type="EMBL" id="CDI11946.1"/>
    </source>
</evidence>
<reference evidence="1 2" key="1">
    <citation type="journal article" date="2013" name="Genome Announc.">
        <title>Complete Genome Sequence of the Sesbania Symbiont and Rice Growth-Promoting Endophyte Rhizobium sp. Strain IRBG74.</title>
        <authorList>
            <person name="Crook M.B."/>
            <person name="Mitra S."/>
            <person name="Ane J.M."/>
            <person name="Sadowsky M.J."/>
            <person name="Gyaneshwar P."/>
        </authorList>
    </citation>
    <scope>NUCLEOTIDE SEQUENCE [LARGE SCALE GENOMIC DNA]</scope>
    <source>
        <strain evidence="1 2">IRBG74</strain>
        <plasmid evidence="2">IRBL74_p</plasmid>
    </source>
</reference>
<dbReference type="EMBL" id="HG518324">
    <property type="protein sequence ID" value="CDI11946.1"/>
    <property type="molecule type" value="Genomic_DNA"/>
</dbReference>
<proteinExistence type="predicted"/>
<sequence length="120" mass="13377">MGSGYAGGWKSLGVLSPRCTVGKQRRSAPRLFQLDQSLAKRVIRPEQTNDGSRDFAVRLSHSQPRIDLEKVIIASNAAGFFPRPIRYYVAPSQVGNKLRHLSMTRRGPGILKRGYRSPTI</sequence>